<organism evidence="2 3">
    <name type="scientific">Prevotella disiens DNF00882</name>
    <dbReference type="NCBI Taxonomy" id="1401075"/>
    <lineage>
        <taxon>Bacteria</taxon>
        <taxon>Pseudomonadati</taxon>
        <taxon>Bacteroidota</taxon>
        <taxon>Bacteroidia</taxon>
        <taxon>Bacteroidales</taxon>
        <taxon>Prevotellaceae</taxon>
        <taxon>Prevotella</taxon>
    </lineage>
</organism>
<dbReference type="Proteomes" id="UP000029538">
    <property type="component" value="Unassembled WGS sequence"/>
</dbReference>
<sequence>MGLIIGEKNPTLVQSEDIGNLARMNYGKPVMETAIGEQKDAEKQEFKDADEKSAAERIAKLEEIEKLPEEEQVAALLELGFEKEAAELSAKLAEKQSHSGNSEDEVDIKDEAQKPMKENKEQSAPKKAGRPKKS</sequence>
<reference evidence="2 3" key="1">
    <citation type="submission" date="2014-07" db="EMBL/GenBank/DDBJ databases">
        <authorList>
            <person name="McCorrison J."/>
            <person name="Sanka R."/>
            <person name="Torralba M."/>
            <person name="Gillis M."/>
            <person name="Haft D.H."/>
            <person name="Methe B."/>
            <person name="Sutton G."/>
            <person name="Nelson K.E."/>
        </authorList>
    </citation>
    <scope>NUCLEOTIDE SEQUENCE [LARGE SCALE GENOMIC DNA]</scope>
    <source>
        <strain evidence="2 3">DNF00882</strain>
    </source>
</reference>
<feature type="region of interest" description="Disordered" evidence="1">
    <location>
        <begin position="89"/>
        <end position="134"/>
    </location>
</feature>
<evidence type="ECO:0000313" key="2">
    <source>
        <dbReference type="EMBL" id="KGF50456.1"/>
    </source>
</evidence>
<dbReference type="AlphaFoldDB" id="A0A096AUN0"/>
<dbReference type="EMBL" id="JRNR01000003">
    <property type="protein sequence ID" value="KGF50456.1"/>
    <property type="molecule type" value="Genomic_DNA"/>
</dbReference>
<evidence type="ECO:0000256" key="1">
    <source>
        <dbReference type="SAM" id="MobiDB-lite"/>
    </source>
</evidence>
<feature type="compositionally biased region" description="Basic and acidic residues" evidence="1">
    <location>
        <begin position="109"/>
        <end position="124"/>
    </location>
</feature>
<dbReference type="RefSeq" id="WP_036882109.1">
    <property type="nucleotide sequence ID" value="NZ_JRNR01000003.1"/>
</dbReference>
<proteinExistence type="predicted"/>
<accession>A0A096AUN0</accession>
<evidence type="ECO:0000313" key="3">
    <source>
        <dbReference type="Proteomes" id="UP000029538"/>
    </source>
</evidence>
<gene>
    <name evidence="2" type="ORF">HMPREF0654_01110</name>
</gene>
<comment type="caution">
    <text evidence="2">The sequence shown here is derived from an EMBL/GenBank/DDBJ whole genome shotgun (WGS) entry which is preliminary data.</text>
</comment>
<protein>
    <submittedName>
        <fullName evidence="2">Uncharacterized protein</fullName>
    </submittedName>
</protein>
<name>A0A096AUN0_9BACT</name>